<dbReference type="EMBL" id="BPLR01016391">
    <property type="protein sequence ID" value="GIY83482.1"/>
    <property type="molecule type" value="Genomic_DNA"/>
</dbReference>
<sequence>MPQNSSRPPGDSTELPCLPGPALRPEKKSFTKAKLNPTASAMGEVNTDLECMDIAQETTIDHPSNLFPEITETIADISIRSALYYLQYKEIFMAADDIPFY</sequence>
<comment type="caution">
    <text evidence="2">The sequence shown here is derived from an EMBL/GenBank/DDBJ whole genome shotgun (WGS) entry which is preliminary data.</text>
</comment>
<reference evidence="2 3" key="1">
    <citation type="submission" date="2021-06" db="EMBL/GenBank/DDBJ databases">
        <title>Caerostris extrusa draft genome.</title>
        <authorList>
            <person name="Kono N."/>
            <person name="Arakawa K."/>
        </authorList>
    </citation>
    <scope>NUCLEOTIDE SEQUENCE [LARGE SCALE GENOMIC DNA]</scope>
</reference>
<evidence type="ECO:0000313" key="2">
    <source>
        <dbReference type="EMBL" id="GIY83482.1"/>
    </source>
</evidence>
<organism evidence="2 3">
    <name type="scientific">Caerostris extrusa</name>
    <name type="common">Bark spider</name>
    <name type="synonym">Caerostris bankana</name>
    <dbReference type="NCBI Taxonomy" id="172846"/>
    <lineage>
        <taxon>Eukaryota</taxon>
        <taxon>Metazoa</taxon>
        <taxon>Ecdysozoa</taxon>
        <taxon>Arthropoda</taxon>
        <taxon>Chelicerata</taxon>
        <taxon>Arachnida</taxon>
        <taxon>Araneae</taxon>
        <taxon>Araneomorphae</taxon>
        <taxon>Entelegynae</taxon>
        <taxon>Araneoidea</taxon>
        <taxon>Araneidae</taxon>
        <taxon>Caerostris</taxon>
    </lineage>
</organism>
<feature type="region of interest" description="Disordered" evidence="1">
    <location>
        <begin position="1"/>
        <end position="22"/>
    </location>
</feature>
<evidence type="ECO:0000256" key="1">
    <source>
        <dbReference type="SAM" id="MobiDB-lite"/>
    </source>
</evidence>
<gene>
    <name evidence="2" type="ORF">CEXT_54611</name>
</gene>
<name>A0AAV4WKZ4_CAEEX</name>
<protein>
    <submittedName>
        <fullName evidence="2">Uncharacterized protein</fullName>
    </submittedName>
</protein>
<proteinExistence type="predicted"/>
<dbReference type="Proteomes" id="UP001054945">
    <property type="component" value="Unassembled WGS sequence"/>
</dbReference>
<keyword evidence="3" id="KW-1185">Reference proteome</keyword>
<dbReference type="AlphaFoldDB" id="A0AAV4WKZ4"/>
<accession>A0AAV4WKZ4</accession>
<evidence type="ECO:0000313" key="3">
    <source>
        <dbReference type="Proteomes" id="UP001054945"/>
    </source>
</evidence>